<proteinExistence type="predicted"/>
<feature type="region of interest" description="Disordered" evidence="1">
    <location>
        <begin position="1"/>
        <end position="26"/>
    </location>
</feature>
<keyword evidence="3" id="KW-1185">Reference proteome</keyword>
<organism evidence="2 3">
    <name type="scientific">Rhizobium aethiopicum</name>
    <dbReference type="NCBI Taxonomy" id="1138170"/>
    <lineage>
        <taxon>Bacteria</taxon>
        <taxon>Pseudomonadati</taxon>
        <taxon>Pseudomonadota</taxon>
        <taxon>Alphaproteobacteria</taxon>
        <taxon>Hyphomicrobiales</taxon>
        <taxon>Rhizobiaceae</taxon>
        <taxon>Rhizobium/Agrobacterium group</taxon>
        <taxon>Rhizobium</taxon>
    </lineage>
</organism>
<evidence type="ECO:0000313" key="2">
    <source>
        <dbReference type="EMBL" id="MBB4190056.1"/>
    </source>
</evidence>
<dbReference type="AlphaFoldDB" id="A0A7W6MC91"/>
<evidence type="ECO:0000256" key="1">
    <source>
        <dbReference type="SAM" id="MobiDB-lite"/>
    </source>
</evidence>
<reference evidence="2 3" key="1">
    <citation type="submission" date="2020-08" db="EMBL/GenBank/DDBJ databases">
        <title>Genomic Encyclopedia of Type Strains, Phase IV (KMG-V): Genome sequencing to study the core and pangenomes of soil and plant-associated prokaryotes.</title>
        <authorList>
            <person name="Whitman W."/>
        </authorList>
    </citation>
    <scope>NUCLEOTIDE SEQUENCE [LARGE SCALE GENOMIC DNA]</scope>
    <source>
        <strain evidence="2 3">SEMIA 4074</strain>
    </source>
</reference>
<protein>
    <submittedName>
        <fullName evidence="2">Uncharacterized protein</fullName>
    </submittedName>
</protein>
<name>A0A7W6MC91_9HYPH</name>
<dbReference type="EMBL" id="JACIFV010000001">
    <property type="protein sequence ID" value="MBB4190056.1"/>
    <property type="molecule type" value="Genomic_DNA"/>
</dbReference>
<sequence length="44" mass="4439">MSALSDHSAVNGAFGPAQAESGPCTMSTKFKPESGLIISMIVGL</sequence>
<gene>
    <name evidence="2" type="ORF">GGD53_000172</name>
</gene>
<evidence type="ECO:0000313" key="3">
    <source>
        <dbReference type="Proteomes" id="UP000524492"/>
    </source>
</evidence>
<dbReference type="Proteomes" id="UP000524492">
    <property type="component" value="Unassembled WGS sequence"/>
</dbReference>
<accession>A0A7W6MC91</accession>
<comment type="caution">
    <text evidence="2">The sequence shown here is derived from an EMBL/GenBank/DDBJ whole genome shotgun (WGS) entry which is preliminary data.</text>
</comment>